<organism evidence="2 3">
    <name type="scientific">Aminipila terrae</name>
    <dbReference type="NCBI Taxonomy" id="2697030"/>
    <lineage>
        <taxon>Bacteria</taxon>
        <taxon>Bacillati</taxon>
        <taxon>Bacillota</taxon>
        <taxon>Clostridia</taxon>
        <taxon>Peptostreptococcales</taxon>
        <taxon>Anaerovoracaceae</taxon>
        <taxon>Aminipila</taxon>
    </lineage>
</organism>
<sequence length="211" mass="22642">MNFVKGSCEDFVTVLASKEAVPGGGGASALVGAIGAALGNMVASLTIGKKKYADVQEQMCHLKQKADKIQKELLILVDRDAEVFEPLAKAYSMPKDTEAERAEKDRVMEAALKEACSVPLEIMHKCGDAIELHKEFAEKGSALAVSDAGVGAVCCKAALQGASLNVFINTKAMKDRVYASHINKEAKNLLNRYEIMADEIYSSVTAELTKE</sequence>
<reference evidence="2 3" key="1">
    <citation type="submission" date="2020-01" db="EMBL/GenBank/DDBJ databases">
        <title>Genomic analysis of Aminipila sp. CBA3637.</title>
        <authorList>
            <person name="Kim Y.B."/>
            <person name="Roh S.W."/>
        </authorList>
    </citation>
    <scope>NUCLEOTIDE SEQUENCE [LARGE SCALE GENOMIC DNA]</scope>
    <source>
        <strain evidence="2 3">CBA3637</strain>
    </source>
</reference>
<name>A0A6P1MHQ1_9FIRM</name>
<protein>
    <submittedName>
        <fullName evidence="2">Sugar ABC transporter substrate-binding protein</fullName>
    </submittedName>
</protein>
<accession>A0A6P1MHQ1</accession>
<dbReference type="AlphaFoldDB" id="A0A6P1MHQ1"/>
<dbReference type="KEGG" id="amic:Ami3637_03245"/>
<dbReference type="Proteomes" id="UP000463883">
    <property type="component" value="Chromosome"/>
</dbReference>
<gene>
    <name evidence="2" type="ORF">Ami3637_03245</name>
</gene>
<dbReference type="InterPro" id="IPR036178">
    <property type="entry name" value="Formintransfe-cycloase-like_sf"/>
</dbReference>
<dbReference type="Gene3D" id="1.20.120.680">
    <property type="entry name" value="Formiminotetrahydrofolate cyclodeaminase monomer, up-and-down helical bundle"/>
    <property type="match status" value="1"/>
</dbReference>
<dbReference type="EMBL" id="CP047591">
    <property type="protein sequence ID" value="QHI71528.1"/>
    <property type="molecule type" value="Genomic_DNA"/>
</dbReference>
<feature type="domain" description="Cyclodeaminase/cyclohydrolase" evidence="1">
    <location>
        <begin position="7"/>
        <end position="187"/>
    </location>
</feature>
<evidence type="ECO:0000313" key="3">
    <source>
        <dbReference type="Proteomes" id="UP000463883"/>
    </source>
</evidence>
<dbReference type="InterPro" id="IPR007044">
    <property type="entry name" value="Cyclodeamin/CycHdrlase"/>
</dbReference>
<proteinExistence type="predicted"/>
<dbReference type="GO" id="GO:0003824">
    <property type="term" value="F:catalytic activity"/>
    <property type="evidence" value="ECO:0007669"/>
    <property type="project" value="InterPro"/>
</dbReference>
<dbReference type="RefSeq" id="WP_162361303.1">
    <property type="nucleotide sequence ID" value="NZ_CP047591.1"/>
</dbReference>
<keyword evidence="3" id="KW-1185">Reference proteome</keyword>
<dbReference type="Pfam" id="PF04961">
    <property type="entry name" value="FTCD_C"/>
    <property type="match status" value="1"/>
</dbReference>
<evidence type="ECO:0000259" key="1">
    <source>
        <dbReference type="Pfam" id="PF04961"/>
    </source>
</evidence>
<evidence type="ECO:0000313" key="2">
    <source>
        <dbReference type="EMBL" id="QHI71528.1"/>
    </source>
</evidence>
<dbReference type="SUPFAM" id="SSF101262">
    <property type="entry name" value="Methenyltetrahydrofolate cyclohydrolase-like"/>
    <property type="match status" value="1"/>
</dbReference>